<keyword evidence="4" id="KW-0732">Signal</keyword>
<feature type="signal peptide" evidence="4">
    <location>
        <begin position="1"/>
        <end position="26"/>
    </location>
</feature>
<dbReference type="InterPro" id="IPR050630">
    <property type="entry name" value="WD_repeat_EMAP"/>
</dbReference>
<sequence>MTVRSRIKYIFSVITASASFFSPVAAEDTRLMVQAADREQGYGLSYSHDHRLIITHGNHAVLIWDSAGRLVRKFAIAEGIGVMALSPVEDTLAIGQKNGPVVLYDFLGNQLRKFPKETERVSSIAYLPDGQSFAAYNGASVFIWDVATATQIRGLQAGCTGFNLLSVSPDGQWIAAGGSNGQICLYRVYDGAEIFKRNDEGNISYILFTPDSTGYITAHTGNTSSMLFFTKKIRKIGFWNLSGKEVDSVSAHDAGLSLSINHHGGGFISGSDSGYLEFWNFKGKKTSELNTQPGGSEHTSRGIRAIAVDNGTGQIVTTGWDHALRGYDIRLRPLFVNRPNYYGTATAAVDNQGKLFVFGAGKNLALFTENMSQTKRANVHHISQGPLAISSDGTRIAAATIGYGTQVADAQGNLICEMRGHTSKIAKILYLPEKSQFASIGQSGTVIFWSHDCLEMARWQAHISGNITSVAAPSNGDQIVMATDSGNFKLYSLAGKEIWAAVGRGSHPADIAFSPDGNLIAVASHSEATQIWETSSGTARSQRFGPGVATFFSNSGKDLAVGYMDGSLFIYDINGKAHKKLYPFGSTTSQLVASVNGKYLLAASDFSGIVFYDTKTYAEAARLISNENGEFVFGSADGRYDYSGTGESLMHWVVGNEAVPVAQFKEKYYTPGLLSEFLGVKQATVLKKPEISVSKRLVGKVFQIKPNGDIVIYTKVSGSLRAGKKLKTLNGANYVDATISNTLHTNVTAKAKGAVAVGNPVFE</sequence>
<dbReference type="InterPro" id="IPR011047">
    <property type="entry name" value="Quinoprotein_ADH-like_sf"/>
</dbReference>
<name>I4B3U6_TURPD</name>
<gene>
    <name evidence="6" type="ordered locus">Turpa_1305</name>
</gene>
<evidence type="ECO:0000313" key="7">
    <source>
        <dbReference type="Proteomes" id="UP000006048"/>
    </source>
</evidence>
<keyword evidence="2" id="KW-0677">Repeat</keyword>
<dbReference type="KEGG" id="tpx:Turpa_1305"/>
<protein>
    <submittedName>
        <fullName evidence="6">WD40 repeat-containing protein</fullName>
    </submittedName>
</protein>
<dbReference type="SUPFAM" id="SSF50998">
    <property type="entry name" value="Quinoprotein alcohol dehydrogenase-like"/>
    <property type="match status" value="2"/>
</dbReference>
<evidence type="ECO:0000259" key="5">
    <source>
        <dbReference type="Pfam" id="PF12894"/>
    </source>
</evidence>
<dbReference type="Pfam" id="PF12894">
    <property type="entry name" value="ANAPC4_WD40"/>
    <property type="match status" value="1"/>
</dbReference>
<dbReference type="EMBL" id="CP002959">
    <property type="protein sequence ID" value="AFM11953.1"/>
    <property type="molecule type" value="Genomic_DNA"/>
</dbReference>
<dbReference type="InterPro" id="IPR001680">
    <property type="entry name" value="WD40_rpt"/>
</dbReference>
<keyword evidence="1 3" id="KW-0853">WD repeat</keyword>
<evidence type="ECO:0000256" key="3">
    <source>
        <dbReference type="PROSITE-ProRule" id="PRU00221"/>
    </source>
</evidence>
<evidence type="ECO:0000256" key="2">
    <source>
        <dbReference type="ARBA" id="ARBA00022737"/>
    </source>
</evidence>
<feature type="repeat" description="WD" evidence="3">
    <location>
        <begin position="511"/>
        <end position="542"/>
    </location>
</feature>
<accession>I4B3U6</accession>
<dbReference type="InterPro" id="IPR024977">
    <property type="entry name" value="Apc4-like_WD40_dom"/>
</dbReference>
<organism evidence="6 7">
    <name type="scientific">Turneriella parva (strain ATCC BAA-1111 / DSM 21527 / NCTC 11395 / H)</name>
    <name type="common">Leptospira parva</name>
    <dbReference type="NCBI Taxonomy" id="869212"/>
    <lineage>
        <taxon>Bacteria</taxon>
        <taxon>Pseudomonadati</taxon>
        <taxon>Spirochaetota</taxon>
        <taxon>Spirochaetia</taxon>
        <taxon>Leptospirales</taxon>
        <taxon>Leptospiraceae</taxon>
        <taxon>Turneriella</taxon>
    </lineage>
</organism>
<keyword evidence="7" id="KW-1185">Reference proteome</keyword>
<dbReference type="PANTHER" id="PTHR13720:SF33">
    <property type="entry name" value="HELP DOMAIN-CONTAINING PROTEIN"/>
    <property type="match status" value="1"/>
</dbReference>
<dbReference type="PROSITE" id="PS50082">
    <property type="entry name" value="WD_REPEATS_2"/>
    <property type="match status" value="2"/>
</dbReference>
<dbReference type="Proteomes" id="UP000006048">
    <property type="component" value="Chromosome"/>
</dbReference>
<evidence type="ECO:0000256" key="4">
    <source>
        <dbReference type="SAM" id="SignalP"/>
    </source>
</evidence>
<evidence type="ECO:0000313" key="6">
    <source>
        <dbReference type="EMBL" id="AFM11953.1"/>
    </source>
</evidence>
<feature type="domain" description="Anaphase-promoting complex subunit 4-like WD40" evidence="5">
    <location>
        <begin position="477"/>
        <end position="540"/>
    </location>
</feature>
<feature type="chain" id="PRO_5003685860" evidence="4">
    <location>
        <begin position="27"/>
        <end position="763"/>
    </location>
</feature>
<dbReference type="PANTHER" id="PTHR13720">
    <property type="entry name" value="WD-40 REPEAT PROTEIN"/>
    <property type="match status" value="1"/>
</dbReference>
<dbReference type="InterPro" id="IPR015943">
    <property type="entry name" value="WD40/YVTN_repeat-like_dom_sf"/>
</dbReference>
<dbReference type="STRING" id="869212.Turpa_1305"/>
<dbReference type="Pfam" id="PF00400">
    <property type="entry name" value="WD40"/>
    <property type="match status" value="1"/>
</dbReference>
<dbReference type="Gene3D" id="2.130.10.10">
    <property type="entry name" value="YVTN repeat-like/Quinoprotein amine dehydrogenase"/>
    <property type="match status" value="3"/>
</dbReference>
<evidence type="ECO:0000256" key="1">
    <source>
        <dbReference type="ARBA" id="ARBA00022574"/>
    </source>
</evidence>
<dbReference type="SUPFAM" id="SSF63829">
    <property type="entry name" value="Calcium-dependent phosphotriesterase"/>
    <property type="match status" value="1"/>
</dbReference>
<reference evidence="6 7" key="1">
    <citation type="submission" date="2012-06" db="EMBL/GenBank/DDBJ databases">
        <title>The complete chromosome of genome of Turneriella parva DSM 21527.</title>
        <authorList>
            <consortium name="US DOE Joint Genome Institute (JGI-PGF)"/>
            <person name="Lucas S."/>
            <person name="Han J."/>
            <person name="Lapidus A."/>
            <person name="Bruce D."/>
            <person name="Goodwin L."/>
            <person name="Pitluck S."/>
            <person name="Peters L."/>
            <person name="Kyrpides N."/>
            <person name="Mavromatis K."/>
            <person name="Ivanova N."/>
            <person name="Mikhailova N."/>
            <person name="Chertkov O."/>
            <person name="Detter J.C."/>
            <person name="Tapia R."/>
            <person name="Han C."/>
            <person name="Land M."/>
            <person name="Hauser L."/>
            <person name="Markowitz V."/>
            <person name="Cheng J.-F."/>
            <person name="Hugenholtz P."/>
            <person name="Woyke T."/>
            <person name="Wu D."/>
            <person name="Gronow S."/>
            <person name="Wellnitz S."/>
            <person name="Brambilla E."/>
            <person name="Klenk H.-P."/>
            <person name="Eisen J.A."/>
        </authorList>
    </citation>
    <scope>NUCLEOTIDE SEQUENCE [LARGE SCALE GENOMIC DNA]</scope>
    <source>
        <strain evidence="7">ATCC BAA-1111 / DSM 21527 / NCTC 11395 / H</strain>
    </source>
</reference>
<dbReference type="AlphaFoldDB" id="I4B3U6"/>
<proteinExistence type="predicted"/>
<feature type="repeat" description="WD" evidence="3">
    <location>
        <begin position="418"/>
        <end position="450"/>
    </location>
</feature>
<dbReference type="SMART" id="SM00320">
    <property type="entry name" value="WD40"/>
    <property type="match status" value="11"/>
</dbReference>
<dbReference type="HOGENOM" id="CLU_365588_0_0_12"/>